<comment type="similarity">
    <text evidence="1">Belongs to the SMP-30/CGR1 family.</text>
</comment>
<dbReference type="InterPro" id="IPR005511">
    <property type="entry name" value="SMP-30"/>
</dbReference>
<dbReference type="Proteomes" id="UP001255416">
    <property type="component" value="Unassembled WGS sequence"/>
</dbReference>
<sequence length="285" mass="30977">MKVETFDSRQCLLGEGPLWHPLRQQLYWFDILGRCLRSKTGDHLQEWTFGEHVSAGGWVDTDRLLIASETRLMLFDLETGESTHCEALESETPATRSNDGCADPHGGFWISTMGKAAEAGLGAIYRYFDGQVKRLFSDLTIPNAICFAKDGRTAYFTDSPSRKIFAQDLDQTGWPVGQPRILIDLSSQKGLPDGATVDATGHLWVAMWGSASVLRISPDGIAGERVSYPASQVTCPAFGGADMRTLFVTSASEGTKKRDMADGQVFAAPASVSGLTDPSVRISGF</sequence>
<gene>
    <name evidence="3" type="ORF">QO231_14665</name>
</gene>
<evidence type="ECO:0000256" key="1">
    <source>
        <dbReference type="ARBA" id="ARBA00008853"/>
    </source>
</evidence>
<dbReference type="Gene3D" id="2.120.10.30">
    <property type="entry name" value="TolB, C-terminal domain"/>
    <property type="match status" value="1"/>
</dbReference>
<evidence type="ECO:0000259" key="2">
    <source>
        <dbReference type="Pfam" id="PF08450"/>
    </source>
</evidence>
<dbReference type="GO" id="GO:0016787">
    <property type="term" value="F:hydrolase activity"/>
    <property type="evidence" value="ECO:0007669"/>
    <property type="project" value="UniProtKB-KW"/>
</dbReference>
<dbReference type="Pfam" id="PF08450">
    <property type="entry name" value="SGL"/>
    <property type="match status" value="1"/>
</dbReference>
<dbReference type="RefSeq" id="WP_316777798.1">
    <property type="nucleotide sequence ID" value="NZ_JASMWN010000012.1"/>
</dbReference>
<organism evidence="3 4">
    <name type="scientific">Sedimentitalea todarodis</name>
    <dbReference type="NCBI Taxonomy" id="1631240"/>
    <lineage>
        <taxon>Bacteria</taxon>
        <taxon>Pseudomonadati</taxon>
        <taxon>Pseudomonadota</taxon>
        <taxon>Alphaproteobacteria</taxon>
        <taxon>Rhodobacterales</taxon>
        <taxon>Paracoccaceae</taxon>
        <taxon>Sedimentitalea</taxon>
    </lineage>
</organism>
<keyword evidence="3" id="KW-0378">Hydrolase</keyword>
<dbReference type="EC" id="3.1.1.99" evidence="3"/>
<dbReference type="PRINTS" id="PR01790">
    <property type="entry name" value="SMP30FAMILY"/>
</dbReference>
<reference evidence="4" key="1">
    <citation type="submission" date="2023-05" db="EMBL/GenBank/DDBJ databases">
        <title>Sedimentitalea sp. nov. JM2-8.</title>
        <authorList>
            <person name="Huang J."/>
        </authorList>
    </citation>
    <scope>NUCLEOTIDE SEQUENCE [LARGE SCALE GENOMIC DNA]</scope>
    <source>
        <strain evidence="4">KHS03</strain>
    </source>
</reference>
<evidence type="ECO:0000313" key="4">
    <source>
        <dbReference type="Proteomes" id="UP001255416"/>
    </source>
</evidence>
<dbReference type="PANTHER" id="PTHR10907">
    <property type="entry name" value="REGUCALCIN"/>
    <property type="match status" value="1"/>
</dbReference>
<comment type="caution">
    <text evidence="3">The sequence shown here is derived from an EMBL/GenBank/DDBJ whole genome shotgun (WGS) entry which is preliminary data.</text>
</comment>
<proteinExistence type="inferred from homology"/>
<protein>
    <submittedName>
        <fullName evidence="3">SMP-30/gluconolactonase/LRE family protein</fullName>
        <ecNumber evidence="3">3.1.1.99</ecNumber>
    </submittedName>
</protein>
<accession>A0ABU3VFX9</accession>
<feature type="domain" description="SMP-30/Gluconolactonase/LRE-like region" evidence="2">
    <location>
        <begin position="13"/>
        <end position="252"/>
    </location>
</feature>
<dbReference type="EMBL" id="JASMWN010000012">
    <property type="protein sequence ID" value="MDU9005089.1"/>
    <property type="molecule type" value="Genomic_DNA"/>
</dbReference>
<evidence type="ECO:0000313" key="3">
    <source>
        <dbReference type="EMBL" id="MDU9005089.1"/>
    </source>
</evidence>
<dbReference type="InterPro" id="IPR011042">
    <property type="entry name" value="6-blade_b-propeller_TolB-like"/>
</dbReference>
<name>A0ABU3VFX9_9RHOB</name>
<dbReference type="PANTHER" id="PTHR10907:SF47">
    <property type="entry name" value="REGUCALCIN"/>
    <property type="match status" value="1"/>
</dbReference>
<keyword evidence="4" id="KW-1185">Reference proteome</keyword>
<dbReference type="SUPFAM" id="SSF63829">
    <property type="entry name" value="Calcium-dependent phosphotriesterase"/>
    <property type="match status" value="1"/>
</dbReference>
<dbReference type="InterPro" id="IPR013658">
    <property type="entry name" value="SGL"/>
</dbReference>